<evidence type="ECO:0000259" key="1">
    <source>
        <dbReference type="Pfam" id="PF12850"/>
    </source>
</evidence>
<evidence type="ECO:0000313" key="2">
    <source>
        <dbReference type="EMBL" id="KKM23863.1"/>
    </source>
</evidence>
<dbReference type="NCBIfam" id="TIGR00040">
    <property type="entry name" value="yfcE"/>
    <property type="match status" value="1"/>
</dbReference>
<feature type="domain" description="Calcineurin-like phosphoesterase" evidence="1">
    <location>
        <begin position="1"/>
        <end position="155"/>
    </location>
</feature>
<protein>
    <recommendedName>
        <fullName evidence="1">Calcineurin-like phosphoesterase domain-containing protein</fullName>
    </recommendedName>
</protein>
<dbReference type="InterPro" id="IPR024654">
    <property type="entry name" value="Calcineurin-like_PHP_lpxH"/>
</dbReference>
<dbReference type="InterPro" id="IPR029052">
    <property type="entry name" value="Metallo-depent_PP-like"/>
</dbReference>
<sequence>MKIGIVSDSHGQVKRLRRGIEMLTRRGAEAIVHCGDIGKVECLAVLAESGLPCYAVTGNMDRNVERLRDHARDHHVHLESETVVIPIGRGRYLAVTHGNKPEVLAGLITGGRFDYVCHGHTHLKRDENFGKVRVINPGALCHTDPFTVALLDTDSDTLKHIEVK</sequence>
<dbReference type="SUPFAM" id="SSF56300">
    <property type="entry name" value="Metallo-dependent phosphatases"/>
    <property type="match status" value="1"/>
</dbReference>
<dbReference type="Pfam" id="PF12850">
    <property type="entry name" value="Metallophos_2"/>
    <property type="match status" value="1"/>
</dbReference>
<comment type="caution">
    <text evidence="2">The sequence shown here is derived from an EMBL/GenBank/DDBJ whole genome shotgun (WGS) entry which is preliminary data.</text>
</comment>
<proteinExistence type="predicted"/>
<reference evidence="2" key="1">
    <citation type="journal article" date="2015" name="Nature">
        <title>Complex archaea that bridge the gap between prokaryotes and eukaryotes.</title>
        <authorList>
            <person name="Spang A."/>
            <person name="Saw J.H."/>
            <person name="Jorgensen S.L."/>
            <person name="Zaremba-Niedzwiedzka K."/>
            <person name="Martijn J."/>
            <person name="Lind A.E."/>
            <person name="van Eijk R."/>
            <person name="Schleper C."/>
            <person name="Guy L."/>
            <person name="Ettema T.J."/>
        </authorList>
    </citation>
    <scope>NUCLEOTIDE SEQUENCE</scope>
</reference>
<dbReference type="Gene3D" id="3.60.21.10">
    <property type="match status" value="1"/>
</dbReference>
<dbReference type="EMBL" id="LAZR01013039">
    <property type="protein sequence ID" value="KKM23863.1"/>
    <property type="molecule type" value="Genomic_DNA"/>
</dbReference>
<accession>A0A0F9KP24</accession>
<dbReference type="PANTHER" id="PTHR43165">
    <property type="entry name" value="METALLOPHOSPHOESTERASE"/>
    <property type="match status" value="1"/>
</dbReference>
<dbReference type="InterPro" id="IPR000979">
    <property type="entry name" value="Phosphodiesterase_MJ0936/Vps29"/>
</dbReference>
<name>A0A0F9KP24_9ZZZZ</name>
<dbReference type="AlphaFoldDB" id="A0A0F9KP24"/>
<organism evidence="2">
    <name type="scientific">marine sediment metagenome</name>
    <dbReference type="NCBI Taxonomy" id="412755"/>
    <lineage>
        <taxon>unclassified sequences</taxon>
        <taxon>metagenomes</taxon>
        <taxon>ecological metagenomes</taxon>
    </lineage>
</organism>
<dbReference type="InterPro" id="IPR053193">
    <property type="entry name" value="MetalloPDE_YfcE-like"/>
</dbReference>
<dbReference type="PANTHER" id="PTHR43165:SF1">
    <property type="entry name" value="PHOSPHODIESTERASE MJ0936"/>
    <property type="match status" value="1"/>
</dbReference>
<gene>
    <name evidence="2" type="ORF">LCGC14_1610880</name>
</gene>